<feature type="region of interest" description="Disordered" evidence="1">
    <location>
        <begin position="31"/>
        <end position="73"/>
    </location>
</feature>
<dbReference type="Proteomes" id="UP001500192">
    <property type="component" value="Unassembled WGS sequence"/>
</dbReference>
<evidence type="ECO:0000256" key="1">
    <source>
        <dbReference type="SAM" id="MobiDB-lite"/>
    </source>
</evidence>
<evidence type="ECO:0000313" key="3">
    <source>
        <dbReference type="Proteomes" id="UP001500192"/>
    </source>
</evidence>
<keyword evidence="3" id="KW-1185">Reference proteome</keyword>
<sequence>MAGGAAAGPDHRSAQPWKRFRGTVIACFEGARSKGESSCRIRSSQGSRDRSGRRDSGASSRPHIRAHRGIRGIREGREGRAAIREGLVAGVRRHLRLVVAGRD</sequence>
<accession>A0ABP9PV64</accession>
<feature type="compositionally biased region" description="Basic and acidic residues" evidence="1">
    <location>
        <begin position="47"/>
        <end position="56"/>
    </location>
</feature>
<gene>
    <name evidence="2" type="ORF">GCM10023214_04950</name>
</gene>
<comment type="caution">
    <text evidence="2">The sequence shown here is derived from an EMBL/GenBank/DDBJ whole genome shotgun (WGS) entry which is preliminary data.</text>
</comment>
<protein>
    <submittedName>
        <fullName evidence="2">Uncharacterized protein</fullName>
    </submittedName>
</protein>
<proteinExistence type="predicted"/>
<dbReference type="EMBL" id="BAABIB010000012">
    <property type="protein sequence ID" value="GAA5152686.1"/>
    <property type="molecule type" value="Genomic_DNA"/>
</dbReference>
<name>A0ABP9PV64_9PSEU</name>
<organism evidence="2 3">
    <name type="scientific">Amycolatopsis dongchuanensis</name>
    <dbReference type="NCBI Taxonomy" id="1070866"/>
    <lineage>
        <taxon>Bacteria</taxon>
        <taxon>Bacillati</taxon>
        <taxon>Actinomycetota</taxon>
        <taxon>Actinomycetes</taxon>
        <taxon>Pseudonocardiales</taxon>
        <taxon>Pseudonocardiaceae</taxon>
        <taxon>Amycolatopsis</taxon>
    </lineage>
</organism>
<reference evidence="3" key="1">
    <citation type="journal article" date="2019" name="Int. J. Syst. Evol. Microbiol.">
        <title>The Global Catalogue of Microorganisms (GCM) 10K type strain sequencing project: providing services to taxonomists for standard genome sequencing and annotation.</title>
        <authorList>
            <consortium name="The Broad Institute Genomics Platform"/>
            <consortium name="The Broad Institute Genome Sequencing Center for Infectious Disease"/>
            <person name="Wu L."/>
            <person name="Ma J."/>
        </authorList>
    </citation>
    <scope>NUCLEOTIDE SEQUENCE [LARGE SCALE GENOMIC DNA]</scope>
    <source>
        <strain evidence="3">JCM 18054</strain>
    </source>
</reference>
<evidence type="ECO:0000313" key="2">
    <source>
        <dbReference type="EMBL" id="GAA5152686.1"/>
    </source>
</evidence>
<feature type="compositionally biased region" description="Basic residues" evidence="1">
    <location>
        <begin position="62"/>
        <end position="71"/>
    </location>
</feature>